<keyword evidence="3" id="KW-1185">Reference proteome</keyword>
<keyword evidence="1" id="KW-1133">Transmembrane helix</keyword>
<keyword evidence="1" id="KW-0812">Transmembrane</keyword>
<evidence type="ECO:0000313" key="2">
    <source>
        <dbReference type="EMBL" id="KAK4459014.1"/>
    </source>
</evidence>
<accession>A0AAV9HFN6</accession>
<name>A0AAV9HFN6_9PEZI</name>
<dbReference type="Proteomes" id="UP001321749">
    <property type="component" value="Unassembled WGS sequence"/>
</dbReference>
<organism evidence="2 3">
    <name type="scientific">Cladorrhinum samala</name>
    <dbReference type="NCBI Taxonomy" id="585594"/>
    <lineage>
        <taxon>Eukaryota</taxon>
        <taxon>Fungi</taxon>
        <taxon>Dikarya</taxon>
        <taxon>Ascomycota</taxon>
        <taxon>Pezizomycotina</taxon>
        <taxon>Sordariomycetes</taxon>
        <taxon>Sordariomycetidae</taxon>
        <taxon>Sordariales</taxon>
        <taxon>Podosporaceae</taxon>
        <taxon>Cladorrhinum</taxon>
    </lineage>
</organism>
<gene>
    <name evidence="2" type="ORF">QBC42DRAFT_15119</name>
</gene>
<keyword evidence="1" id="KW-0472">Membrane</keyword>
<comment type="caution">
    <text evidence="2">The sequence shown here is derived from an EMBL/GenBank/DDBJ whole genome shotgun (WGS) entry which is preliminary data.</text>
</comment>
<dbReference type="EMBL" id="MU865049">
    <property type="protein sequence ID" value="KAK4459014.1"/>
    <property type="molecule type" value="Genomic_DNA"/>
</dbReference>
<sequence length="85" mass="10481">MAVSSRIFRHAVIYRLHDFTTAFFFFFFAPLFSYFSCSKHSRRCFPQHSTYKRPTYFASLWLFYHTLYDLNNFFPTWGFFVSLWI</sequence>
<reference evidence="2" key="1">
    <citation type="journal article" date="2023" name="Mol. Phylogenet. Evol.">
        <title>Genome-scale phylogeny and comparative genomics of the fungal order Sordariales.</title>
        <authorList>
            <person name="Hensen N."/>
            <person name="Bonometti L."/>
            <person name="Westerberg I."/>
            <person name="Brannstrom I.O."/>
            <person name="Guillou S."/>
            <person name="Cros-Aarteil S."/>
            <person name="Calhoun S."/>
            <person name="Haridas S."/>
            <person name="Kuo A."/>
            <person name="Mondo S."/>
            <person name="Pangilinan J."/>
            <person name="Riley R."/>
            <person name="LaButti K."/>
            <person name="Andreopoulos B."/>
            <person name="Lipzen A."/>
            <person name="Chen C."/>
            <person name="Yan M."/>
            <person name="Daum C."/>
            <person name="Ng V."/>
            <person name="Clum A."/>
            <person name="Steindorff A."/>
            <person name="Ohm R.A."/>
            <person name="Martin F."/>
            <person name="Silar P."/>
            <person name="Natvig D.O."/>
            <person name="Lalanne C."/>
            <person name="Gautier V."/>
            <person name="Ament-Velasquez S.L."/>
            <person name="Kruys A."/>
            <person name="Hutchinson M.I."/>
            <person name="Powell A.J."/>
            <person name="Barry K."/>
            <person name="Miller A.N."/>
            <person name="Grigoriev I.V."/>
            <person name="Debuchy R."/>
            <person name="Gladieux P."/>
            <person name="Hiltunen Thoren M."/>
            <person name="Johannesson H."/>
        </authorList>
    </citation>
    <scope>NUCLEOTIDE SEQUENCE</scope>
    <source>
        <strain evidence="2">PSN324</strain>
    </source>
</reference>
<feature type="transmembrane region" description="Helical" evidence="1">
    <location>
        <begin position="12"/>
        <end position="35"/>
    </location>
</feature>
<dbReference type="AlphaFoldDB" id="A0AAV9HFN6"/>
<evidence type="ECO:0000313" key="3">
    <source>
        <dbReference type="Proteomes" id="UP001321749"/>
    </source>
</evidence>
<reference evidence="2" key="2">
    <citation type="submission" date="2023-06" db="EMBL/GenBank/DDBJ databases">
        <authorList>
            <consortium name="Lawrence Berkeley National Laboratory"/>
            <person name="Mondo S.J."/>
            <person name="Hensen N."/>
            <person name="Bonometti L."/>
            <person name="Westerberg I."/>
            <person name="Brannstrom I.O."/>
            <person name="Guillou S."/>
            <person name="Cros-Aarteil S."/>
            <person name="Calhoun S."/>
            <person name="Haridas S."/>
            <person name="Kuo A."/>
            <person name="Pangilinan J."/>
            <person name="Riley R."/>
            <person name="Labutti K."/>
            <person name="Andreopoulos B."/>
            <person name="Lipzen A."/>
            <person name="Chen C."/>
            <person name="Yanf M."/>
            <person name="Daum C."/>
            <person name="Ng V."/>
            <person name="Clum A."/>
            <person name="Steindorff A."/>
            <person name="Ohm R."/>
            <person name="Martin F."/>
            <person name="Silar P."/>
            <person name="Natvig D."/>
            <person name="Lalanne C."/>
            <person name="Gautier V."/>
            <person name="Ament-Velasquez S.L."/>
            <person name="Kruys A."/>
            <person name="Hutchinson M.I."/>
            <person name="Powell A.J."/>
            <person name="Barry K."/>
            <person name="Miller A.N."/>
            <person name="Grigoriev I.V."/>
            <person name="Debuchy R."/>
            <person name="Gladieux P."/>
            <person name="Thoren M.H."/>
            <person name="Johannesson H."/>
        </authorList>
    </citation>
    <scope>NUCLEOTIDE SEQUENCE</scope>
    <source>
        <strain evidence="2">PSN324</strain>
    </source>
</reference>
<protein>
    <submittedName>
        <fullName evidence="2">Uncharacterized protein</fullName>
    </submittedName>
</protein>
<proteinExistence type="predicted"/>
<evidence type="ECO:0000256" key="1">
    <source>
        <dbReference type="SAM" id="Phobius"/>
    </source>
</evidence>